<evidence type="ECO:0000313" key="2">
    <source>
        <dbReference type="Proteomes" id="UP000625551"/>
    </source>
</evidence>
<dbReference type="GO" id="GO:0016740">
    <property type="term" value="F:transferase activity"/>
    <property type="evidence" value="ECO:0007669"/>
    <property type="project" value="UniProtKB-KW"/>
</dbReference>
<reference evidence="1 2" key="1">
    <citation type="submission" date="2020-09" db="EMBL/GenBank/DDBJ databases">
        <title>Genome sequencing and assembly of Pontibacter sp.</title>
        <authorList>
            <person name="Chhetri G."/>
        </authorList>
    </citation>
    <scope>NUCLEOTIDE SEQUENCE [LARGE SCALE GENOMIC DNA]</scope>
    <source>
        <strain evidence="1 2">JH31</strain>
    </source>
</reference>
<sequence>MISQKSLDIDWLSEVSKKNRKADKILVEKVIRALLLLEGLVEAKLPFVFKGGTALMLMLGSTKRLSIDIDVIMPEKTEEMEAAFEDILSAKGFNRFELHERNQNSDIEKAHYKFYYTPAHKTNQVEEYILLDILFEKPAYQNIISIPVDSAFVQQEGEPLMVQVPSFEDILGDKLTAFAPNTTGIPYEKNGHSRAMEIIKQMYDIGCICAHAEDGEVVCATFNAFATTELGYRNLELLPADVLDDIYDTALTICTKGQSGKGNYAALSRGITQIKNFIFSENYHPDRAIVCASKAAYLAIIVKAGGKTIEKYTDTKQMADWVIEQPFDTKLNKLKKSNPEAFFYWYKIYELQKALAEK</sequence>
<protein>
    <submittedName>
        <fullName evidence="1">Nucleotidyl transferase AbiEii/AbiGii toxin family protein</fullName>
    </submittedName>
</protein>
<proteinExistence type="predicted"/>
<dbReference type="Proteomes" id="UP000625551">
    <property type="component" value="Unassembled WGS sequence"/>
</dbReference>
<dbReference type="Gene3D" id="3.10.450.620">
    <property type="entry name" value="JHP933, nucleotidyltransferase-like core domain"/>
    <property type="match status" value="1"/>
</dbReference>
<keyword evidence="2" id="KW-1185">Reference proteome</keyword>
<evidence type="ECO:0000313" key="1">
    <source>
        <dbReference type="EMBL" id="MBD1397038.1"/>
    </source>
</evidence>
<dbReference type="Pfam" id="PF08843">
    <property type="entry name" value="AbiEii"/>
    <property type="match status" value="1"/>
</dbReference>
<organism evidence="1 2">
    <name type="scientific">Pontibacter aquaedesilientis</name>
    <dbReference type="NCBI Taxonomy" id="2766980"/>
    <lineage>
        <taxon>Bacteria</taxon>
        <taxon>Pseudomonadati</taxon>
        <taxon>Bacteroidota</taxon>
        <taxon>Cytophagia</taxon>
        <taxon>Cytophagales</taxon>
        <taxon>Hymenobacteraceae</taxon>
        <taxon>Pontibacter</taxon>
    </lineage>
</organism>
<comment type="caution">
    <text evidence="1">The sequence shown here is derived from an EMBL/GenBank/DDBJ whole genome shotgun (WGS) entry which is preliminary data.</text>
</comment>
<name>A0ABR7XFF9_9BACT</name>
<dbReference type="EMBL" id="JACXAJ010000002">
    <property type="protein sequence ID" value="MBD1397038.1"/>
    <property type="molecule type" value="Genomic_DNA"/>
</dbReference>
<keyword evidence="1" id="KW-0808">Transferase</keyword>
<gene>
    <name evidence="1" type="ORF">H9Q13_07660</name>
</gene>
<dbReference type="InterPro" id="IPR014942">
    <property type="entry name" value="AbiEii"/>
</dbReference>
<accession>A0ABR7XFF9</accession>